<evidence type="ECO:0000313" key="3">
    <source>
        <dbReference type="EMBL" id="CAL6039539.1"/>
    </source>
</evidence>
<proteinExistence type="predicted"/>
<reference evidence="2" key="1">
    <citation type="submission" date="2023-06" db="EMBL/GenBank/DDBJ databases">
        <authorList>
            <person name="Kurt Z."/>
        </authorList>
    </citation>
    <scope>NUCLEOTIDE SEQUENCE</scope>
</reference>
<evidence type="ECO:0000313" key="4">
    <source>
        <dbReference type="Proteomes" id="UP001642409"/>
    </source>
</evidence>
<comment type="caution">
    <text evidence="2">The sequence shown here is derived from an EMBL/GenBank/DDBJ whole genome shotgun (WGS) entry which is preliminary data.</text>
</comment>
<protein>
    <submittedName>
        <fullName evidence="3">Hypothetical_protein</fullName>
    </submittedName>
</protein>
<accession>A0AA86P7C5</accession>
<organism evidence="2">
    <name type="scientific">Hexamita inflata</name>
    <dbReference type="NCBI Taxonomy" id="28002"/>
    <lineage>
        <taxon>Eukaryota</taxon>
        <taxon>Metamonada</taxon>
        <taxon>Diplomonadida</taxon>
        <taxon>Hexamitidae</taxon>
        <taxon>Hexamitinae</taxon>
        <taxon>Hexamita</taxon>
    </lineage>
</organism>
<dbReference type="EMBL" id="CATOUU010000495">
    <property type="protein sequence ID" value="CAI9931715.1"/>
    <property type="molecule type" value="Genomic_DNA"/>
</dbReference>
<feature type="region of interest" description="Disordered" evidence="1">
    <location>
        <begin position="1"/>
        <end position="171"/>
    </location>
</feature>
<name>A0AA86P7C5_9EUKA</name>
<feature type="compositionally biased region" description="Polar residues" evidence="1">
    <location>
        <begin position="156"/>
        <end position="171"/>
    </location>
</feature>
<sequence length="171" mass="19679">MKPKDAKSPQKETKTKKENKQPVSQNLSNHSQNGQNKYKTITDAKYETKPILTKAQKKKLQIENQKQFIQQQRTNRTKKSTRLNHSKQLIQHRQYTPKLGICKSKQTKNTQEPNQVNEPMHQRQPSSNNANTTNKPLVQTEGNHKQRETETREPVSGNQVSESGKTGPLNQ</sequence>
<feature type="compositionally biased region" description="Polar residues" evidence="1">
    <location>
        <begin position="107"/>
        <end position="141"/>
    </location>
</feature>
<feature type="compositionally biased region" description="Basic residues" evidence="1">
    <location>
        <begin position="75"/>
        <end position="85"/>
    </location>
</feature>
<reference evidence="3 4" key="2">
    <citation type="submission" date="2024-07" db="EMBL/GenBank/DDBJ databases">
        <authorList>
            <person name="Akdeniz Z."/>
        </authorList>
    </citation>
    <scope>NUCLEOTIDE SEQUENCE [LARGE SCALE GENOMIC DNA]</scope>
</reference>
<evidence type="ECO:0000313" key="2">
    <source>
        <dbReference type="EMBL" id="CAI9931715.1"/>
    </source>
</evidence>
<dbReference type="AlphaFoldDB" id="A0AA86P7C5"/>
<gene>
    <name evidence="2" type="ORF">HINF_LOCUS19360</name>
    <name evidence="3" type="ORF">HINF_LOCUS37907</name>
</gene>
<feature type="compositionally biased region" description="Basic and acidic residues" evidence="1">
    <location>
        <begin position="1"/>
        <end position="20"/>
    </location>
</feature>
<dbReference type="EMBL" id="CAXDID020000142">
    <property type="protein sequence ID" value="CAL6039539.1"/>
    <property type="molecule type" value="Genomic_DNA"/>
</dbReference>
<dbReference type="Proteomes" id="UP001642409">
    <property type="component" value="Unassembled WGS sequence"/>
</dbReference>
<feature type="compositionally biased region" description="Polar residues" evidence="1">
    <location>
        <begin position="23"/>
        <end position="39"/>
    </location>
</feature>
<keyword evidence="4" id="KW-1185">Reference proteome</keyword>
<evidence type="ECO:0000256" key="1">
    <source>
        <dbReference type="SAM" id="MobiDB-lite"/>
    </source>
</evidence>
<feature type="compositionally biased region" description="Basic and acidic residues" evidence="1">
    <location>
        <begin position="142"/>
        <end position="153"/>
    </location>
</feature>
<feature type="compositionally biased region" description="Low complexity" evidence="1">
    <location>
        <begin position="62"/>
        <end position="72"/>
    </location>
</feature>